<evidence type="ECO:0000313" key="2">
    <source>
        <dbReference type="Proteomes" id="UP000245341"/>
    </source>
</evidence>
<dbReference type="Proteomes" id="UP000245341">
    <property type="component" value="Unplaced"/>
</dbReference>
<feature type="domain" description="HOIL-1/Sharpin LUBAC thetering" evidence="1">
    <location>
        <begin position="10"/>
        <end position="51"/>
    </location>
</feature>
<evidence type="ECO:0000313" key="3">
    <source>
        <dbReference type="RefSeq" id="XP_030878960.1"/>
    </source>
</evidence>
<name>A0A7F8QE66_LEPWE</name>
<dbReference type="InterPro" id="IPR057468">
    <property type="entry name" value="HOIL-1/Sharpin_LTM"/>
</dbReference>
<organism evidence="2 4">
    <name type="scientific">Leptonychotes weddellii</name>
    <name type="common">Weddell seal</name>
    <name type="synonym">Otaria weddellii</name>
    <dbReference type="NCBI Taxonomy" id="9713"/>
    <lineage>
        <taxon>Eukaryota</taxon>
        <taxon>Metazoa</taxon>
        <taxon>Chordata</taxon>
        <taxon>Craniata</taxon>
        <taxon>Vertebrata</taxon>
        <taxon>Euteleostomi</taxon>
        <taxon>Mammalia</taxon>
        <taxon>Eutheria</taxon>
        <taxon>Laurasiatheria</taxon>
        <taxon>Carnivora</taxon>
        <taxon>Caniformia</taxon>
        <taxon>Pinnipedia</taxon>
        <taxon>Phocidae</taxon>
        <taxon>Monachinae</taxon>
        <taxon>Lobodontini</taxon>
        <taxon>Leptonychotes</taxon>
    </lineage>
</organism>
<keyword evidence="2" id="KW-1185">Reference proteome</keyword>
<dbReference type="Pfam" id="PF25393">
    <property type="entry name" value="LTM"/>
    <property type="match status" value="1"/>
</dbReference>
<dbReference type="AlphaFoldDB" id="A0A7F8QE66"/>
<gene>
    <name evidence="3 4" type="primary">LOC115938931</name>
</gene>
<evidence type="ECO:0000313" key="4">
    <source>
        <dbReference type="RefSeq" id="XP_030878961.1"/>
    </source>
</evidence>
<protein>
    <submittedName>
        <fullName evidence="3 4">RanBP-type and C3HC4-type zinc finger-containing protein 1-like</fullName>
    </submittedName>
</protein>
<dbReference type="GeneID" id="115938931"/>
<sequence length="56" mass="6249">MDEKTKKAEEMALRLSRAVAGGDEKVAVQCAIWLAEQRVPLSVRLKPEVSPTQDIR</sequence>
<proteinExistence type="predicted"/>
<dbReference type="OrthoDB" id="261960at2759"/>
<dbReference type="RefSeq" id="XP_030878961.1">
    <property type="nucleotide sequence ID" value="XM_031023101.1"/>
</dbReference>
<dbReference type="KEGG" id="lww:115938931"/>
<evidence type="ECO:0000259" key="1">
    <source>
        <dbReference type="Pfam" id="PF25393"/>
    </source>
</evidence>
<dbReference type="RefSeq" id="XP_030878960.1">
    <property type="nucleotide sequence ID" value="XM_031023100.1"/>
</dbReference>
<reference evidence="3 4" key="1">
    <citation type="submission" date="2025-04" db="UniProtKB">
        <authorList>
            <consortium name="RefSeq"/>
        </authorList>
    </citation>
    <scope>IDENTIFICATION</scope>
    <source>
        <tissue evidence="3 4">Liver</tissue>
    </source>
</reference>
<accession>A0A7F8QE66</accession>